<evidence type="ECO:0000256" key="3">
    <source>
        <dbReference type="ARBA" id="ARBA00023172"/>
    </source>
</evidence>
<dbReference type="Pfam" id="PF00589">
    <property type="entry name" value="Phage_integrase"/>
    <property type="match status" value="1"/>
</dbReference>
<evidence type="ECO:0000256" key="2">
    <source>
        <dbReference type="ARBA" id="ARBA00022908"/>
    </source>
</evidence>
<keyword evidence="2" id="KW-0229">DNA integration</keyword>
<dbReference type="PROSITE" id="PS51898">
    <property type="entry name" value="TYR_RECOMBINASE"/>
    <property type="match status" value="1"/>
</dbReference>
<dbReference type="InterPro" id="IPR050090">
    <property type="entry name" value="Tyrosine_recombinase_XerCD"/>
</dbReference>
<name>A0A4P8GP20_ENTCL</name>
<dbReference type="GO" id="GO:0015074">
    <property type="term" value="P:DNA integration"/>
    <property type="evidence" value="ECO:0007669"/>
    <property type="project" value="UniProtKB-KW"/>
</dbReference>
<evidence type="ECO:0000259" key="4">
    <source>
        <dbReference type="PROSITE" id="PS51898"/>
    </source>
</evidence>
<keyword evidence="5" id="KW-0614">Plasmid</keyword>
<evidence type="ECO:0000313" key="5">
    <source>
        <dbReference type="EMBL" id="QCO95801.1"/>
    </source>
</evidence>
<protein>
    <submittedName>
        <fullName evidence="5">Integrase/recombinase</fullName>
    </submittedName>
</protein>
<dbReference type="PANTHER" id="PTHR30349">
    <property type="entry name" value="PHAGE INTEGRASE-RELATED"/>
    <property type="match status" value="1"/>
</dbReference>
<dbReference type="PANTHER" id="PTHR30349:SF81">
    <property type="entry name" value="TYROSINE RECOMBINASE XERC"/>
    <property type="match status" value="1"/>
</dbReference>
<organism evidence="5">
    <name type="scientific">Enterobacter cloacae</name>
    <dbReference type="NCBI Taxonomy" id="550"/>
    <lineage>
        <taxon>Bacteria</taxon>
        <taxon>Pseudomonadati</taxon>
        <taxon>Pseudomonadota</taxon>
        <taxon>Gammaproteobacteria</taxon>
        <taxon>Enterobacterales</taxon>
        <taxon>Enterobacteriaceae</taxon>
        <taxon>Enterobacter</taxon>
        <taxon>Enterobacter cloacae complex</taxon>
    </lineage>
</organism>
<dbReference type="InterPro" id="IPR011010">
    <property type="entry name" value="DNA_brk_join_enz"/>
</dbReference>
<dbReference type="InterPro" id="IPR002104">
    <property type="entry name" value="Integrase_catalytic"/>
</dbReference>
<dbReference type="Gene3D" id="1.10.443.10">
    <property type="entry name" value="Intergrase catalytic core"/>
    <property type="match status" value="1"/>
</dbReference>
<dbReference type="GO" id="GO:0003677">
    <property type="term" value="F:DNA binding"/>
    <property type="evidence" value="ECO:0007669"/>
    <property type="project" value="InterPro"/>
</dbReference>
<dbReference type="AlphaFoldDB" id="A0A4P8GP20"/>
<reference evidence="5" key="1">
    <citation type="submission" date="2019-01" db="EMBL/GenBank/DDBJ databases">
        <title>Genetic and biochemical characterization of FRI-3, a novel variant of the Ambler class A carbapenemase FRI-1.</title>
        <authorList>
            <person name="Schauer J.M."/>
            <person name="Gatermann S.G."/>
            <person name="Pfennigwerth N.E."/>
        </authorList>
    </citation>
    <scope>NUCLEOTIDE SEQUENCE</scope>
    <source>
        <plasmid evidence="5">pNRZ-28021</plasmid>
    </source>
</reference>
<accession>A0A4P8GP20</accession>
<feature type="domain" description="Tyr recombinase" evidence="4">
    <location>
        <begin position="183"/>
        <end position="367"/>
    </location>
</feature>
<proteinExistence type="predicted"/>
<keyword evidence="3" id="KW-0233">DNA recombination</keyword>
<dbReference type="GO" id="GO:0006310">
    <property type="term" value="P:DNA recombination"/>
    <property type="evidence" value="ECO:0007669"/>
    <property type="project" value="UniProtKB-KW"/>
</dbReference>
<sequence length="372" mass="41562">MLIIYLLKCIFEKVDFVRYALAYTFPRFFTQRAGGFPAWTEPWMTLMPDDEPELIPSPVVIPSDVDFLPALVGAESPIGPARAYLLSLNSPRSRQTMASFLNIVAGMLGAASLESCSWGSLRRHHVMAVTELLRDTGRATATVNTYLSALKGVAKEAWMLKLMDVESFQHIRAVRNLRGSRLPRGRALPNEEIRALFGACETDGSSIGIRDAAMLAVILGCGLRRSEAVGLDLSDVVTDERALRVLGKGNKERLAYMPAGTWQRLRTWIDDVRGEKDGPLFTRIRRFDTLTNDRLTDQAVYHVLQVRQRQAGIAKCAPHDLRRTFATAMLDNGEDLITVKDAMGHASVTTTQQYDRRGEARLRTARDRLDLI</sequence>
<evidence type="ECO:0000256" key="1">
    <source>
        <dbReference type="ARBA" id="ARBA00022829"/>
    </source>
</evidence>
<keyword evidence="1" id="KW-0159">Chromosome partition</keyword>
<dbReference type="SUPFAM" id="SSF56349">
    <property type="entry name" value="DNA breaking-rejoining enzymes"/>
    <property type="match status" value="1"/>
</dbReference>
<dbReference type="GO" id="GO:0007059">
    <property type="term" value="P:chromosome segregation"/>
    <property type="evidence" value="ECO:0007669"/>
    <property type="project" value="UniProtKB-KW"/>
</dbReference>
<dbReference type="EMBL" id="MK471334">
    <property type="protein sequence ID" value="QCO95801.1"/>
    <property type="molecule type" value="Genomic_DNA"/>
</dbReference>
<dbReference type="InterPro" id="IPR013762">
    <property type="entry name" value="Integrase-like_cat_sf"/>
</dbReference>
<geneLocation type="plasmid" evidence="5">
    <name>pNRZ-28021</name>
</geneLocation>